<gene>
    <name evidence="1" type="ORF">ACFOPQ_03775</name>
</gene>
<evidence type="ECO:0000313" key="2">
    <source>
        <dbReference type="Proteomes" id="UP001595748"/>
    </source>
</evidence>
<dbReference type="EMBL" id="JBHRZF010000033">
    <property type="protein sequence ID" value="MFC3859883.1"/>
    <property type="molecule type" value="Genomic_DNA"/>
</dbReference>
<keyword evidence="2" id="KW-1185">Reference proteome</keyword>
<dbReference type="Proteomes" id="UP001595748">
    <property type="component" value="Unassembled WGS sequence"/>
</dbReference>
<protein>
    <submittedName>
        <fullName evidence="1">Uncharacterized protein</fullName>
    </submittedName>
</protein>
<proteinExistence type="predicted"/>
<accession>A0ABV8A624</accession>
<evidence type="ECO:0000313" key="1">
    <source>
        <dbReference type="EMBL" id="MFC3859883.1"/>
    </source>
</evidence>
<dbReference type="RefSeq" id="WP_380076044.1">
    <property type="nucleotide sequence ID" value="NZ_JBHRZF010000033.1"/>
</dbReference>
<reference evidence="2" key="1">
    <citation type="journal article" date="2019" name="Int. J. Syst. Evol. Microbiol.">
        <title>The Global Catalogue of Microorganisms (GCM) 10K type strain sequencing project: providing services to taxonomists for standard genome sequencing and annotation.</title>
        <authorList>
            <consortium name="The Broad Institute Genomics Platform"/>
            <consortium name="The Broad Institute Genome Sequencing Center for Infectious Disease"/>
            <person name="Wu L."/>
            <person name="Ma J."/>
        </authorList>
    </citation>
    <scope>NUCLEOTIDE SEQUENCE [LARGE SCALE GENOMIC DNA]</scope>
    <source>
        <strain evidence="2">CCTCC AB 2013263</strain>
    </source>
</reference>
<comment type="caution">
    <text evidence="1">The sequence shown here is derived from an EMBL/GenBank/DDBJ whole genome shotgun (WGS) entry which is preliminary data.</text>
</comment>
<name>A0ABV8A624_9DEIO</name>
<sequence length="135" mass="14357">MRTKLAACPVVSNSSDPTDSACLAGTYTGKKSDNSACSLTLRADGSYDFVSSNLNYTYTPTAASFRLMIHSATQGNHTLVWGISDTYSIPNAKELNFQAAFGPYVDSGLTRIEIKATHHIDLTPATNSATCVVAL</sequence>
<organism evidence="1 2">
    <name type="scientific">Deinococcus antarcticus</name>
    <dbReference type="NCBI Taxonomy" id="1298767"/>
    <lineage>
        <taxon>Bacteria</taxon>
        <taxon>Thermotogati</taxon>
        <taxon>Deinococcota</taxon>
        <taxon>Deinococci</taxon>
        <taxon>Deinococcales</taxon>
        <taxon>Deinococcaceae</taxon>
        <taxon>Deinococcus</taxon>
    </lineage>
</organism>